<dbReference type="SMART" id="SM00753">
    <property type="entry name" value="PAM"/>
    <property type="match status" value="1"/>
</dbReference>
<dbReference type="InterPro" id="IPR013586">
    <property type="entry name" value="PSMD3_C"/>
</dbReference>
<dbReference type="GO" id="GO:0008541">
    <property type="term" value="C:proteasome regulatory particle, lid subcomplex"/>
    <property type="evidence" value="ECO:0007669"/>
    <property type="project" value="TreeGrafter"/>
</dbReference>
<dbReference type="Pfam" id="PF01399">
    <property type="entry name" value="PCI"/>
    <property type="match status" value="1"/>
</dbReference>
<evidence type="ECO:0000256" key="3">
    <source>
        <dbReference type="SAM" id="MobiDB-lite"/>
    </source>
</evidence>
<gene>
    <name evidence="4" type="ORF">PoMZ_11197</name>
</gene>
<dbReference type="InterPro" id="IPR050756">
    <property type="entry name" value="CSN3"/>
</dbReference>
<dbReference type="InterPro" id="IPR057985">
    <property type="entry name" value="TPR_PSMD3_N"/>
</dbReference>
<dbReference type="GO" id="GO:0042176">
    <property type="term" value="P:regulation of protein catabolic process"/>
    <property type="evidence" value="ECO:0007669"/>
    <property type="project" value="InterPro"/>
</dbReference>
<comment type="similarity">
    <text evidence="1">Belongs to the proteasome subunit S3 family.</text>
</comment>
<dbReference type="PANTHER" id="PTHR10758">
    <property type="entry name" value="26S PROTEASOME NON-ATPASE REGULATORY SUBUNIT 3/COP9 SIGNALOSOME COMPLEX SUBUNIT 3"/>
    <property type="match status" value="1"/>
</dbReference>
<name>A0A4V1C766_PYROR</name>
<dbReference type="Pfam" id="PF08375">
    <property type="entry name" value="Rpn3_C"/>
    <property type="match status" value="1"/>
</dbReference>
<feature type="compositionally biased region" description="Low complexity" evidence="3">
    <location>
        <begin position="46"/>
        <end position="59"/>
    </location>
</feature>
<feature type="region of interest" description="Disordered" evidence="3">
    <location>
        <begin position="1"/>
        <end position="78"/>
    </location>
</feature>
<feature type="compositionally biased region" description="Basic and acidic residues" evidence="3">
    <location>
        <begin position="15"/>
        <end position="30"/>
    </location>
</feature>
<dbReference type="PANTHER" id="PTHR10758:SF2">
    <property type="entry name" value="26S PROTEASOME NON-ATPASE REGULATORY SUBUNIT 3"/>
    <property type="match status" value="1"/>
</dbReference>
<evidence type="ECO:0000313" key="5">
    <source>
        <dbReference type="Proteomes" id="UP000294847"/>
    </source>
</evidence>
<dbReference type="PROSITE" id="PS50250">
    <property type="entry name" value="PCI"/>
    <property type="match status" value="1"/>
</dbReference>
<feature type="region of interest" description="Disordered" evidence="3">
    <location>
        <begin position="550"/>
        <end position="580"/>
    </location>
</feature>
<dbReference type="SUPFAM" id="SSF46785">
    <property type="entry name" value="Winged helix' DNA-binding domain"/>
    <property type="match status" value="1"/>
</dbReference>
<evidence type="ECO:0000256" key="1">
    <source>
        <dbReference type="ARBA" id="ARBA00007912"/>
    </source>
</evidence>
<dbReference type="EMBL" id="CP034208">
    <property type="protein sequence ID" value="QBZ62318.1"/>
    <property type="molecule type" value="Genomic_DNA"/>
</dbReference>
<dbReference type="Pfam" id="PF25573">
    <property type="entry name" value="TPR_PSMD3_N"/>
    <property type="match status" value="1"/>
</dbReference>
<evidence type="ECO:0000256" key="2">
    <source>
        <dbReference type="ARBA" id="ARBA00022942"/>
    </source>
</evidence>
<feature type="compositionally biased region" description="Basic and acidic residues" evidence="3">
    <location>
        <begin position="550"/>
        <end position="564"/>
    </location>
</feature>
<accession>A0A4V1C766</accession>
<reference evidence="4 5" key="1">
    <citation type="journal article" date="2019" name="Mol. Biol. Evol.">
        <title>Blast fungal genomes show frequent chromosomal changes, gene gains and losses, and effector gene turnover.</title>
        <authorList>
            <person name="Gomez Luciano L.B."/>
            <person name="Jason Tsai I."/>
            <person name="Chuma I."/>
            <person name="Tosa Y."/>
            <person name="Chen Y.H."/>
            <person name="Li J.Y."/>
            <person name="Li M.Y."/>
            <person name="Jade Lu M.Y."/>
            <person name="Nakayashiki H."/>
            <person name="Li W.H."/>
        </authorList>
    </citation>
    <scope>NUCLEOTIDE SEQUENCE [LARGE SCALE GENOMIC DNA]</scope>
    <source>
        <strain evidence="4">MZ5-1-6</strain>
    </source>
</reference>
<feature type="compositionally biased region" description="Acidic residues" evidence="3">
    <location>
        <begin position="565"/>
        <end position="580"/>
    </location>
</feature>
<dbReference type="InterPro" id="IPR000717">
    <property type="entry name" value="PCI_dom"/>
</dbReference>
<dbReference type="Proteomes" id="UP000294847">
    <property type="component" value="Chromosome 5"/>
</dbReference>
<dbReference type="GO" id="GO:0006511">
    <property type="term" value="P:ubiquitin-dependent protein catabolic process"/>
    <property type="evidence" value="ECO:0007669"/>
    <property type="project" value="TreeGrafter"/>
</dbReference>
<protein>
    <submittedName>
        <fullName evidence="4">Uncharacterized protein</fullName>
    </submittedName>
</protein>
<proteinExistence type="inferred from homology"/>
<dbReference type="SMART" id="SM00088">
    <property type="entry name" value="PINT"/>
    <property type="match status" value="1"/>
</dbReference>
<dbReference type="InterPro" id="IPR036390">
    <property type="entry name" value="WH_DNA-bd_sf"/>
</dbReference>
<sequence length="580" mass="64896">MPGKTPNGKQPVENGIRKTQDVDMKDETSRKTKGKKLKEGDEEMTVVVPPSKSSKQSPPTRSDEDVDMDESGKVDDAEVKVDPAVQAVADIKSNFALLDKAVALFDARFTLRALRSISSIRKRLTADILAQAIAETFPPTAASGDAVKQLLASIGKQDVQLGRQSGSEMEIDGEVKGQSKTSSSKKESKEIIPEIDIFMGILTQVFLYDSKQLERGAEFSQHLCERIHSLNRRTLDSLSAKVYFYYSLFFEKLAPLPPSPQSPSVSIRPTLLAALRTAVLRKDIDTQASVIVLLLRNYLATSHINQADLLVSHTQFPENAANNQVARYLYYLGRIRAIQLRYTEAHEHLTAATRKAPSSNCAVGFSQTATKLLLVVELLMGDIPDRATFRQPTLEEALHPYFLLVQAVRVGNLDNFETTIADHADTFRKDGTYTLILRLRQNVIRTGIRMMSLSYSRISLRDICIRLHLGSEESAEYIVAKAIRDGVIEATLDREHGYMRSKEVGDVYATREPGEAFHDRIRACLALHDESVKAMRFPMNQHRLELKNAQEAREREREMAKEIQDGDLDEDDLGGEFEGM</sequence>
<feature type="region of interest" description="Disordered" evidence="3">
    <location>
        <begin position="165"/>
        <end position="187"/>
    </location>
</feature>
<organism evidence="4 5">
    <name type="scientific">Pyricularia oryzae</name>
    <name type="common">Rice blast fungus</name>
    <name type="synonym">Magnaporthe oryzae</name>
    <dbReference type="NCBI Taxonomy" id="318829"/>
    <lineage>
        <taxon>Eukaryota</taxon>
        <taxon>Fungi</taxon>
        <taxon>Dikarya</taxon>
        <taxon>Ascomycota</taxon>
        <taxon>Pezizomycotina</taxon>
        <taxon>Sordariomycetes</taxon>
        <taxon>Sordariomycetidae</taxon>
        <taxon>Magnaporthales</taxon>
        <taxon>Pyriculariaceae</taxon>
        <taxon>Pyricularia</taxon>
    </lineage>
</organism>
<keyword evidence="2" id="KW-0647">Proteasome</keyword>
<dbReference type="GO" id="GO:0030234">
    <property type="term" value="F:enzyme regulator activity"/>
    <property type="evidence" value="ECO:0007669"/>
    <property type="project" value="InterPro"/>
</dbReference>
<dbReference type="AlphaFoldDB" id="A0A4V1C766"/>
<evidence type="ECO:0000313" key="4">
    <source>
        <dbReference type="EMBL" id="QBZ62318.1"/>
    </source>
</evidence>